<dbReference type="InterPro" id="IPR042095">
    <property type="entry name" value="SUMF_sf"/>
</dbReference>
<organism evidence="3 4">
    <name type="scientific">Labrys miyagiensis</name>
    <dbReference type="NCBI Taxonomy" id="346912"/>
    <lineage>
        <taxon>Bacteria</taxon>
        <taxon>Pseudomonadati</taxon>
        <taxon>Pseudomonadota</taxon>
        <taxon>Alphaproteobacteria</taxon>
        <taxon>Hyphomicrobiales</taxon>
        <taxon>Xanthobacteraceae</taxon>
        <taxon>Labrys</taxon>
    </lineage>
</organism>
<dbReference type="Pfam" id="PF03781">
    <property type="entry name" value="FGE-sulfatase"/>
    <property type="match status" value="1"/>
</dbReference>
<evidence type="ECO:0000313" key="3">
    <source>
        <dbReference type="EMBL" id="GLS21999.1"/>
    </source>
</evidence>
<feature type="region of interest" description="Disordered" evidence="1">
    <location>
        <begin position="54"/>
        <end position="76"/>
    </location>
</feature>
<dbReference type="Gene3D" id="3.90.1580.10">
    <property type="entry name" value="paralog of FGE (formylglycine-generating enzyme)"/>
    <property type="match status" value="1"/>
</dbReference>
<dbReference type="EMBL" id="BSPC01000057">
    <property type="protein sequence ID" value="GLS21999.1"/>
    <property type="molecule type" value="Genomic_DNA"/>
</dbReference>
<feature type="domain" description="Sulfatase-modifying factor enzyme-like" evidence="2">
    <location>
        <begin position="1"/>
        <end position="253"/>
    </location>
</feature>
<dbReference type="PANTHER" id="PTHR23150">
    <property type="entry name" value="SULFATASE MODIFYING FACTOR 1, 2"/>
    <property type="match status" value="1"/>
</dbReference>
<evidence type="ECO:0000259" key="2">
    <source>
        <dbReference type="Pfam" id="PF03781"/>
    </source>
</evidence>
<dbReference type="InterPro" id="IPR016187">
    <property type="entry name" value="CTDL_fold"/>
</dbReference>
<dbReference type="PANTHER" id="PTHR23150:SF35">
    <property type="entry name" value="BLL6746 PROTEIN"/>
    <property type="match status" value="1"/>
</dbReference>
<gene>
    <name evidence="3" type="primary">pvdO</name>
    <name evidence="3" type="ORF">GCM10007874_50160</name>
</gene>
<dbReference type="SUPFAM" id="SSF56436">
    <property type="entry name" value="C-type lectin-like"/>
    <property type="match status" value="1"/>
</dbReference>
<dbReference type="Proteomes" id="UP001156882">
    <property type="component" value="Unassembled WGS sequence"/>
</dbReference>
<accession>A0ABQ6CPB2</accession>
<dbReference type="InterPro" id="IPR051043">
    <property type="entry name" value="Sulfatase_Mod_Factor_Kinase"/>
</dbReference>
<comment type="caution">
    <text evidence="3">The sequence shown here is derived from an EMBL/GenBank/DDBJ whole genome shotgun (WGS) entry which is preliminary data.</text>
</comment>
<evidence type="ECO:0000313" key="4">
    <source>
        <dbReference type="Proteomes" id="UP001156882"/>
    </source>
</evidence>
<name>A0ABQ6CPB2_9HYPH</name>
<protein>
    <submittedName>
        <fullName evidence="3">Pyoverdine biosynthesis protein PvdO</fullName>
    </submittedName>
</protein>
<proteinExistence type="predicted"/>
<evidence type="ECO:0000256" key="1">
    <source>
        <dbReference type="SAM" id="MobiDB-lite"/>
    </source>
</evidence>
<sequence length="255" mass="28041">MGSPPTEKGRFDREGPQHQVTITRTFAVGKYEVTRGEFAAFATATGYRAGDKCGVNTDPTNREQVPGRDWQTPGFRQSDRDPAVCISWDDATAYAAWLSRMSGHSYRLLSETEWEYVARAGTTTARYWGEGSDEACSYANVHDATGRQINGSPWQAHACDDGYAHTAPAGSFRPNAFGVYDMLGNVYEWVGDCWNEDYSGAPNDDRERTNGDCSHRVSRGGAWNSEPAVVRSAARFATPSGTHSDDVGFRVARDL</sequence>
<reference evidence="4" key="1">
    <citation type="journal article" date="2019" name="Int. J. Syst. Evol. Microbiol.">
        <title>The Global Catalogue of Microorganisms (GCM) 10K type strain sequencing project: providing services to taxonomists for standard genome sequencing and annotation.</title>
        <authorList>
            <consortium name="The Broad Institute Genomics Platform"/>
            <consortium name="The Broad Institute Genome Sequencing Center for Infectious Disease"/>
            <person name="Wu L."/>
            <person name="Ma J."/>
        </authorList>
    </citation>
    <scope>NUCLEOTIDE SEQUENCE [LARGE SCALE GENOMIC DNA]</scope>
    <source>
        <strain evidence="4">NBRC 101365</strain>
    </source>
</reference>
<keyword evidence="4" id="KW-1185">Reference proteome</keyword>
<dbReference type="InterPro" id="IPR005532">
    <property type="entry name" value="SUMF_dom"/>
</dbReference>